<sequence length="42" mass="5130">MCFHFFIGKAFFKLLPFKNDIFIWMQQLKPLIVPPRHPELIK</sequence>
<organism evidence="1 2">
    <name type="scientific">Strawberry lethal yellows phytoplasma (CPA) str. NZSb11</name>
    <dbReference type="NCBI Taxonomy" id="980422"/>
    <lineage>
        <taxon>Bacteria</taxon>
        <taxon>Bacillati</taxon>
        <taxon>Mycoplasmatota</taxon>
        <taxon>Mollicutes</taxon>
        <taxon>Acholeplasmatales</taxon>
        <taxon>Acholeplasmataceae</taxon>
        <taxon>Candidatus Phytoplasma</taxon>
        <taxon>16SrXII (Stolbur group)</taxon>
    </lineage>
</organism>
<keyword evidence="2" id="KW-1185">Reference proteome</keyword>
<dbReference type="KEGG" id="nzs:SLY_0870"/>
<accession>R4RN49</accession>
<dbReference type="HOGENOM" id="CLU_3258505_0_0_14"/>
<name>R4RN49_PHYAS</name>
<dbReference type="PATRIC" id="fig|980422.3.peg.804"/>
<evidence type="ECO:0000313" key="1">
    <source>
        <dbReference type="EMBL" id="AGL90785.1"/>
    </source>
</evidence>
<reference evidence="1 2" key="1">
    <citation type="journal article" date="2013" name="BMC Genomics">
        <title>Comparison of the complete genome sequence of two closely related isolates of 'Candidatus Phytoplasma australiense' reveals genome plasticity.</title>
        <authorList>
            <person name="Andersen M.T."/>
            <person name="Liefting L.W."/>
            <person name="Havukkala I."/>
            <person name="Beever R.E."/>
        </authorList>
    </citation>
    <scope>NUCLEOTIDE SEQUENCE [LARGE SCALE GENOMIC DNA]</scope>
    <source>
        <strain evidence="1 2">NZSb11</strain>
    </source>
</reference>
<dbReference type="Proteomes" id="UP000013941">
    <property type="component" value="Chromosome"/>
</dbReference>
<gene>
    <name evidence="1" type="ORF">SLY_0870</name>
</gene>
<proteinExistence type="predicted"/>
<dbReference type="EMBL" id="CP002548">
    <property type="protein sequence ID" value="AGL90785.1"/>
    <property type="molecule type" value="Genomic_DNA"/>
</dbReference>
<protein>
    <submittedName>
        <fullName evidence="1">Uncharacterized protein</fullName>
    </submittedName>
</protein>
<dbReference type="AlphaFoldDB" id="R4RN49"/>
<evidence type="ECO:0000313" key="2">
    <source>
        <dbReference type="Proteomes" id="UP000013941"/>
    </source>
</evidence>